<keyword evidence="5" id="KW-0131">Cell cycle</keyword>
<comment type="function">
    <text evidence="5">Essential cell division protein that forms a contractile ring structure (Z ring) at the future cell division site. The regulation of the ring assembly controls the timing and the location of cell division. One of the functions of the FtsZ ring is to recruit other cell division proteins to the septum to produce a new cell wall between the dividing cells. Binds GTP and shows GTPase activity.</text>
</comment>
<dbReference type="InterPro" id="IPR036525">
    <property type="entry name" value="Tubulin/FtsZ_GTPase_sf"/>
</dbReference>
<dbReference type="GO" id="GO:0005737">
    <property type="term" value="C:cytoplasm"/>
    <property type="evidence" value="ECO:0007669"/>
    <property type="project" value="UniProtKB-SubCell"/>
</dbReference>
<dbReference type="Gene3D" id="3.30.1330.20">
    <property type="entry name" value="Tubulin/FtsZ, C-terminal domain"/>
    <property type="match status" value="1"/>
</dbReference>
<dbReference type="PRINTS" id="PR00423">
    <property type="entry name" value="CELLDVISFTSZ"/>
</dbReference>
<name>A0A937X3L6_9BACT</name>
<dbReference type="InterPro" id="IPR003008">
    <property type="entry name" value="Tubulin_FtsZ_GTPase"/>
</dbReference>
<evidence type="ECO:0000256" key="3">
    <source>
        <dbReference type="ARBA" id="ARBA00023134"/>
    </source>
</evidence>
<dbReference type="NCBIfam" id="TIGR00065">
    <property type="entry name" value="ftsZ"/>
    <property type="match status" value="1"/>
</dbReference>
<feature type="domain" description="Tubulin/FtsZ GTPase" evidence="8">
    <location>
        <begin position="33"/>
        <end position="225"/>
    </location>
</feature>
<dbReference type="Pfam" id="PF12327">
    <property type="entry name" value="FtsZ_C"/>
    <property type="match status" value="1"/>
</dbReference>
<organism evidence="10 11">
    <name type="scientific">Candidatus Tanganyikabacteria bacterium</name>
    <dbReference type="NCBI Taxonomy" id="2961651"/>
    <lineage>
        <taxon>Bacteria</taxon>
        <taxon>Bacillati</taxon>
        <taxon>Candidatus Sericytochromatia</taxon>
        <taxon>Candidatus Tanganyikabacteria</taxon>
    </lineage>
</organism>
<dbReference type="GO" id="GO:0032153">
    <property type="term" value="C:cell division site"/>
    <property type="evidence" value="ECO:0007669"/>
    <property type="project" value="UniProtKB-UniRule"/>
</dbReference>
<dbReference type="SUPFAM" id="SSF55307">
    <property type="entry name" value="Tubulin C-terminal domain-like"/>
    <property type="match status" value="1"/>
</dbReference>
<feature type="region of interest" description="Disordered" evidence="7">
    <location>
        <begin position="369"/>
        <end position="396"/>
    </location>
</feature>
<dbReference type="SUPFAM" id="SSF52490">
    <property type="entry name" value="Tubulin nucleotide-binding domain-like"/>
    <property type="match status" value="1"/>
</dbReference>
<keyword evidence="2 5" id="KW-0547">Nucleotide-binding</keyword>
<dbReference type="PANTHER" id="PTHR30314:SF3">
    <property type="entry name" value="MITOCHONDRIAL DIVISION PROTEIN FSZA"/>
    <property type="match status" value="1"/>
</dbReference>
<dbReference type="GO" id="GO:0005525">
    <property type="term" value="F:GTP binding"/>
    <property type="evidence" value="ECO:0007669"/>
    <property type="project" value="UniProtKB-UniRule"/>
</dbReference>
<keyword evidence="5" id="KW-0963">Cytoplasm</keyword>
<dbReference type="InterPro" id="IPR008280">
    <property type="entry name" value="Tub_FtsZ_C"/>
</dbReference>
<evidence type="ECO:0000259" key="9">
    <source>
        <dbReference type="SMART" id="SM00865"/>
    </source>
</evidence>
<dbReference type="HAMAP" id="MF_00909">
    <property type="entry name" value="FtsZ"/>
    <property type="match status" value="1"/>
</dbReference>
<evidence type="ECO:0000259" key="8">
    <source>
        <dbReference type="SMART" id="SM00864"/>
    </source>
</evidence>
<comment type="caution">
    <text evidence="10">The sequence shown here is derived from an EMBL/GenBank/DDBJ whole genome shotgun (WGS) entry which is preliminary data.</text>
</comment>
<feature type="binding site" evidence="5">
    <location>
        <begin position="128"/>
        <end position="130"/>
    </location>
    <ligand>
        <name>GTP</name>
        <dbReference type="ChEBI" id="CHEBI:37565"/>
    </ligand>
</feature>
<feature type="binding site" evidence="5">
    <location>
        <begin position="41"/>
        <end position="45"/>
    </location>
    <ligand>
        <name>GTP</name>
        <dbReference type="ChEBI" id="CHEBI:37565"/>
    </ligand>
</feature>
<proteinExistence type="inferred from homology"/>
<feature type="binding site" evidence="5">
    <location>
        <position position="163"/>
    </location>
    <ligand>
        <name>GTP</name>
        <dbReference type="ChEBI" id="CHEBI:37565"/>
    </ligand>
</feature>
<reference evidence="10 11" key="1">
    <citation type="submission" date="2019-03" db="EMBL/GenBank/DDBJ databases">
        <title>Lake Tanganyika Metagenome-Assembled Genomes (MAGs).</title>
        <authorList>
            <person name="Tran P."/>
        </authorList>
    </citation>
    <scope>NUCLEOTIDE SEQUENCE [LARGE SCALE GENOMIC DNA]</scope>
    <source>
        <strain evidence="10">K_DeepCast_65m_m2_236</strain>
    </source>
</reference>
<keyword evidence="5 10" id="KW-0132">Cell division</keyword>
<feature type="binding site" evidence="5">
    <location>
        <position position="207"/>
    </location>
    <ligand>
        <name>GTP</name>
        <dbReference type="ChEBI" id="CHEBI:37565"/>
    </ligand>
</feature>
<evidence type="ECO:0000256" key="2">
    <source>
        <dbReference type="ARBA" id="ARBA00022741"/>
    </source>
</evidence>
<feature type="binding site" evidence="5">
    <location>
        <position position="159"/>
    </location>
    <ligand>
        <name>GTP</name>
        <dbReference type="ChEBI" id="CHEBI:37565"/>
    </ligand>
</feature>
<dbReference type="PANTHER" id="PTHR30314">
    <property type="entry name" value="CELL DIVISION PROTEIN FTSZ-RELATED"/>
    <property type="match status" value="1"/>
</dbReference>
<evidence type="ECO:0000256" key="4">
    <source>
        <dbReference type="ARBA" id="ARBA00023210"/>
    </source>
</evidence>
<dbReference type="CDD" id="cd02201">
    <property type="entry name" value="FtsZ_type1"/>
    <property type="match status" value="1"/>
</dbReference>
<dbReference type="InterPro" id="IPR020805">
    <property type="entry name" value="Cell_div_FtsZ_CS"/>
</dbReference>
<feature type="domain" description="Tubulin/FtsZ 2-layer sandwich" evidence="9">
    <location>
        <begin position="227"/>
        <end position="345"/>
    </location>
</feature>
<keyword evidence="3 5" id="KW-0342">GTP-binding</keyword>
<evidence type="ECO:0000256" key="7">
    <source>
        <dbReference type="SAM" id="MobiDB-lite"/>
    </source>
</evidence>
<dbReference type="Gene3D" id="3.40.50.1440">
    <property type="entry name" value="Tubulin/FtsZ, GTPase domain"/>
    <property type="match status" value="1"/>
</dbReference>
<dbReference type="InterPro" id="IPR024757">
    <property type="entry name" value="FtsZ_C"/>
</dbReference>
<dbReference type="InterPro" id="IPR045061">
    <property type="entry name" value="FtsZ/CetZ"/>
</dbReference>
<comment type="subcellular location">
    <subcellularLocation>
        <location evidence="5">Cytoplasm</location>
    </subcellularLocation>
    <text evidence="5">Assembles at midcell at the inner surface of the cytoplasmic membrane.</text>
</comment>
<dbReference type="PROSITE" id="PS01134">
    <property type="entry name" value="FTSZ_1"/>
    <property type="match status" value="1"/>
</dbReference>
<keyword evidence="4 5" id="KW-0717">Septation</keyword>
<dbReference type="AlphaFoldDB" id="A0A937X3L6"/>
<evidence type="ECO:0000313" key="11">
    <source>
        <dbReference type="Proteomes" id="UP000703893"/>
    </source>
</evidence>
<accession>A0A937X3L6</accession>
<dbReference type="EMBL" id="VGJX01000033">
    <property type="protein sequence ID" value="MBM3273715.1"/>
    <property type="molecule type" value="Genomic_DNA"/>
</dbReference>
<sequence length="396" mass="41726">MRKRTVKEPEGGPRRKKGNLRVLDSFEAAPDVNIKVVGVGGAGGNAINHMIASGVQGVEFWAINTDVQALQGNQAEHRLQIGHKVTKGRGVGGDPVLGSKAADENRDDVMAALDGAEMVFITAGMGGGTGTGAAPIVAEVAKELGALTVGVVTKPFLMEGRRREKAAREGIERLMERVDTLIVIPNERLIQECGNKMLFEGAFKTADDLLRQGVQGISDIITIRGYINVDFADIRTVMSNAGTALMGIGVASGEGRAIEAARMAVASPLLETSFKGATGVIFNIRGSQEELTLHEVNEAMKIVHDEASDDANIIFGTVFDEKLAGQVHVTVIATGFDSANGRAPQSAHRSVQIESPAAAAAEHLLRPAAAPAGNHGGADDLPTELPPFLRNTIRPR</sequence>
<dbReference type="GO" id="GO:0043093">
    <property type="term" value="P:FtsZ-dependent cytokinesis"/>
    <property type="evidence" value="ECO:0007669"/>
    <property type="project" value="UniProtKB-UniRule"/>
</dbReference>
<dbReference type="Pfam" id="PF00091">
    <property type="entry name" value="Tubulin"/>
    <property type="match status" value="1"/>
</dbReference>
<comment type="subunit">
    <text evidence="5">Homodimer. Polymerizes to form a dynamic ring structure in a strictly GTP-dependent manner. Interacts directly with several other division proteins.</text>
</comment>
<dbReference type="InterPro" id="IPR037103">
    <property type="entry name" value="Tubulin/FtsZ-like_C"/>
</dbReference>
<dbReference type="GO" id="GO:0051258">
    <property type="term" value="P:protein polymerization"/>
    <property type="evidence" value="ECO:0007669"/>
    <property type="project" value="UniProtKB-UniRule"/>
</dbReference>
<evidence type="ECO:0000256" key="1">
    <source>
        <dbReference type="ARBA" id="ARBA00009690"/>
    </source>
</evidence>
<dbReference type="InterPro" id="IPR018316">
    <property type="entry name" value="Tubulin/FtsZ_2-layer-sand-dom"/>
</dbReference>
<gene>
    <name evidence="5 10" type="primary">ftsZ</name>
    <name evidence="10" type="ORF">FJZ00_01075</name>
</gene>
<evidence type="ECO:0000256" key="6">
    <source>
        <dbReference type="NCBIfam" id="TIGR00065"/>
    </source>
</evidence>
<evidence type="ECO:0000256" key="5">
    <source>
        <dbReference type="HAMAP-Rule" id="MF_00909"/>
    </source>
</evidence>
<dbReference type="SMART" id="SM00864">
    <property type="entry name" value="Tubulin"/>
    <property type="match status" value="1"/>
</dbReference>
<comment type="similarity">
    <text evidence="1 5">Belongs to the FtsZ family.</text>
</comment>
<dbReference type="SMART" id="SM00865">
    <property type="entry name" value="Tubulin_C"/>
    <property type="match status" value="1"/>
</dbReference>
<dbReference type="GO" id="GO:0000917">
    <property type="term" value="P:division septum assembly"/>
    <property type="evidence" value="ECO:0007669"/>
    <property type="project" value="UniProtKB-KW"/>
</dbReference>
<dbReference type="GO" id="GO:0003924">
    <property type="term" value="F:GTPase activity"/>
    <property type="evidence" value="ECO:0007669"/>
    <property type="project" value="UniProtKB-UniRule"/>
</dbReference>
<protein>
    <recommendedName>
        <fullName evidence="5 6">Cell division protein FtsZ</fullName>
    </recommendedName>
</protein>
<evidence type="ECO:0000313" key="10">
    <source>
        <dbReference type="EMBL" id="MBM3273715.1"/>
    </source>
</evidence>
<dbReference type="Proteomes" id="UP000703893">
    <property type="component" value="Unassembled WGS sequence"/>
</dbReference>
<dbReference type="FunFam" id="3.40.50.1440:FF:000001">
    <property type="entry name" value="Cell division protein FtsZ"/>
    <property type="match status" value="1"/>
</dbReference>
<dbReference type="InterPro" id="IPR000158">
    <property type="entry name" value="Cell_div_FtsZ"/>
</dbReference>